<feature type="domain" description="SLH" evidence="1">
    <location>
        <begin position="79"/>
        <end position="137"/>
    </location>
</feature>
<dbReference type="PANTHER" id="PTHR43308:SF5">
    <property type="entry name" value="S-LAYER PROTEIN _ PEPTIDOGLYCAN ENDO-BETA-N-ACETYLGLUCOSAMINIDASE"/>
    <property type="match status" value="1"/>
</dbReference>
<dbReference type="AlphaFoldDB" id="A0A9X4QL17"/>
<evidence type="ECO:0000313" key="2">
    <source>
        <dbReference type="EMBL" id="MDG0790040.1"/>
    </source>
</evidence>
<name>A0A9X4QL17_9BACL</name>
<protein>
    <submittedName>
        <fullName evidence="2">S-layer homology domain-containing protein</fullName>
    </submittedName>
</protein>
<proteinExistence type="predicted"/>
<dbReference type="Pfam" id="PF00395">
    <property type="entry name" value="SLH"/>
    <property type="match status" value="2"/>
</dbReference>
<reference evidence="2 3" key="1">
    <citation type="submission" date="2022-10" db="EMBL/GenBank/DDBJ databases">
        <title>Comparative genomic analysis of Cohnella hashimotonis sp. nov., isolated from the International Space Station.</title>
        <authorList>
            <person name="Simpson A."/>
            <person name="Venkateswaran K."/>
        </authorList>
    </citation>
    <scope>NUCLEOTIDE SEQUENCE [LARGE SCALE GENOMIC DNA]</scope>
    <source>
        <strain evidence="2 3">DSM 18997</strain>
    </source>
</reference>
<keyword evidence="3" id="KW-1185">Reference proteome</keyword>
<organism evidence="2 3">
    <name type="scientific">Cohnella ginsengisoli</name>
    <dbReference type="NCBI Taxonomy" id="425004"/>
    <lineage>
        <taxon>Bacteria</taxon>
        <taxon>Bacillati</taxon>
        <taxon>Bacillota</taxon>
        <taxon>Bacilli</taxon>
        <taxon>Bacillales</taxon>
        <taxon>Paenibacillaceae</taxon>
        <taxon>Cohnella</taxon>
    </lineage>
</organism>
<comment type="caution">
    <text evidence="2">The sequence shown here is derived from an EMBL/GenBank/DDBJ whole genome shotgun (WGS) entry which is preliminary data.</text>
</comment>
<accession>A0A9X4QL17</accession>
<gene>
    <name evidence="2" type="ORF">OMP38_03610</name>
</gene>
<dbReference type="PANTHER" id="PTHR43308">
    <property type="entry name" value="OUTER MEMBRANE PROTEIN ALPHA-RELATED"/>
    <property type="match status" value="1"/>
</dbReference>
<dbReference type="RefSeq" id="WP_277563919.1">
    <property type="nucleotide sequence ID" value="NZ_JAPDHZ010000002.1"/>
</dbReference>
<dbReference type="PROSITE" id="PS51272">
    <property type="entry name" value="SLH"/>
    <property type="match status" value="2"/>
</dbReference>
<dbReference type="InterPro" id="IPR051465">
    <property type="entry name" value="Cell_Envelope_Struct_Comp"/>
</dbReference>
<evidence type="ECO:0000259" key="1">
    <source>
        <dbReference type="PROSITE" id="PS51272"/>
    </source>
</evidence>
<dbReference type="InterPro" id="IPR001119">
    <property type="entry name" value="SLH_dom"/>
</dbReference>
<dbReference type="EMBL" id="JAPDHZ010000002">
    <property type="protein sequence ID" value="MDG0790040.1"/>
    <property type="molecule type" value="Genomic_DNA"/>
</dbReference>
<feature type="domain" description="SLH" evidence="1">
    <location>
        <begin position="14"/>
        <end position="77"/>
    </location>
</feature>
<evidence type="ECO:0000313" key="3">
    <source>
        <dbReference type="Proteomes" id="UP001153387"/>
    </source>
</evidence>
<sequence>MLGRALNFPTDESSLSFGDSNRIPAWAKPYIAKAVEAGIISGYGDQNFRPDGKITRLELITMIVRALHLKTDTKGKAPFADAAQIPQWGQSYVAAAYEAGLIEGKPNNQFAPNDAATRAEAITLVLKMVKYLELNSK</sequence>
<dbReference type="Proteomes" id="UP001153387">
    <property type="component" value="Unassembled WGS sequence"/>
</dbReference>